<evidence type="ECO:0000313" key="1">
    <source>
        <dbReference type="EMBL" id="KAH0879666.1"/>
    </source>
</evidence>
<keyword evidence="2" id="KW-1185">Reference proteome</keyword>
<name>A0ABQ7ZI04_BRANA</name>
<gene>
    <name evidence="1" type="ORF">HID58_067060</name>
</gene>
<protein>
    <submittedName>
        <fullName evidence="1">Uncharacterized protein</fullName>
    </submittedName>
</protein>
<accession>A0ABQ7ZI04</accession>
<sequence length="19" mass="2281">MEDFLELEEVLELEDGEKL</sequence>
<dbReference type="Proteomes" id="UP000824890">
    <property type="component" value="Unassembled WGS sequence"/>
</dbReference>
<proteinExistence type="predicted"/>
<reference evidence="1 2" key="1">
    <citation type="submission" date="2021-05" db="EMBL/GenBank/DDBJ databases">
        <title>Genome Assembly of Synthetic Allotetraploid Brassica napus Reveals Homoeologous Exchanges between Subgenomes.</title>
        <authorList>
            <person name="Davis J.T."/>
        </authorList>
    </citation>
    <scope>NUCLEOTIDE SEQUENCE [LARGE SCALE GENOMIC DNA]</scope>
    <source>
        <strain evidence="2">cv. Da-Ae</strain>
        <tissue evidence="1">Seedling</tissue>
    </source>
</reference>
<organism evidence="1 2">
    <name type="scientific">Brassica napus</name>
    <name type="common">Rape</name>
    <dbReference type="NCBI Taxonomy" id="3708"/>
    <lineage>
        <taxon>Eukaryota</taxon>
        <taxon>Viridiplantae</taxon>
        <taxon>Streptophyta</taxon>
        <taxon>Embryophyta</taxon>
        <taxon>Tracheophyta</taxon>
        <taxon>Spermatophyta</taxon>
        <taxon>Magnoliopsida</taxon>
        <taxon>eudicotyledons</taxon>
        <taxon>Gunneridae</taxon>
        <taxon>Pentapetalae</taxon>
        <taxon>rosids</taxon>
        <taxon>malvids</taxon>
        <taxon>Brassicales</taxon>
        <taxon>Brassicaceae</taxon>
        <taxon>Brassiceae</taxon>
        <taxon>Brassica</taxon>
    </lineage>
</organism>
<dbReference type="EMBL" id="JAGKQM010000015">
    <property type="protein sequence ID" value="KAH0879666.1"/>
    <property type="molecule type" value="Genomic_DNA"/>
</dbReference>
<comment type="caution">
    <text evidence="1">The sequence shown here is derived from an EMBL/GenBank/DDBJ whole genome shotgun (WGS) entry which is preliminary data.</text>
</comment>
<evidence type="ECO:0000313" key="2">
    <source>
        <dbReference type="Proteomes" id="UP000824890"/>
    </source>
</evidence>